<evidence type="ECO:0000313" key="1">
    <source>
        <dbReference type="EnsemblPlants" id="Solyc04g082150.1.1.1"/>
    </source>
</evidence>
<keyword evidence="2" id="KW-1185">Reference proteome</keyword>
<protein>
    <submittedName>
        <fullName evidence="1">Uncharacterized protein</fullName>
    </submittedName>
</protein>
<dbReference type="EnsemblPlants" id="Solyc04g082150.1.1">
    <property type="protein sequence ID" value="Solyc04g082150.1.1.1"/>
    <property type="gene ID" value="Solyc04g082150.1"/>
</dbReference>
<dbReference type="InParanoid" id="A0A3Q7GCA9"/>
<dbReference type="Proteomes" id="UP000004994">
    <property type="component" value="Chromosome 4"/>
</dbReference>
<name>A0A3Q7GCA9_SOLLC</name>
<accession>A0A3Q7GCA9</accession>
<evidence type="ECO:0000313" key="2">
    <source>
        <dbReference type="Proteomes" id="UP000004994"/>
    </source>
</evidence>
<sequence>MIVQIPTLQAPEIFQTSREVSSTHEQILSKQLRGESGFNSHSTQREATIHNHPPILSLMYNLCKAVNLKMNIHIGELMLLHTNLLHSTF</sequence>
<dbReference type="PaxDb" id="4081-Solyc04g082150.1.1"/>
<proteinExistence type="predicted"/>
<organism evidence="1">
    <name type="scientific">Solanum lycopersicum</name>
    <name type="common">Tomato</name>
    <name type="synonym">Lycopersicon esculentum</name>
    <dbReference type="NCBI Taxonomy" id="4081"/>
    <lineage>
        <taxon>Eukaryota</taxon>
        <taxon>Viridiplantae</taxon>
        <taxon>Streptophyta</taxon>
        <taxon>Embryophyta</taxon>
        <taxon>Tracheophyta</taxon>
        <taxon>Spermatophyta</taxon>
        <taxon>Magnoliopsida</taxon>
        <taxon>eudicotyledons</taxon>
        <taxon>Gunneridae</taxon>
        <taxon>Pentapetalae</taxon>
        <taxon>asterids</taxon>
        <taxon>lamiids</taxon>
        <taxon>Solanales</taxon>
        <taxon>Solanaceae</taxon>
        <taxon>Solanoideae</taxon>
        <taxon>Solaneae</taxon>
        <taxon>Solanum</taxon>
        <taxon>Solanum subgen. Lycopersicon</taxon>
    </lineage>
</organism>
<dbReference type="Gramene" id="Solyc04g082150.1.1">
    <property type="protein sequence ID" value="Solyc04g082150.1.1.1"/>
    <property type="gene ID" value="Solyc04g082150.1"/>
</dbReference>
<reference evidence="1" key="1">
    <citation type="journal article" date="2012" name="Nature">
        <title>The tomato genome sequence provides insights into fleshy fruit evolution.</title>
        <authorList>
            <consortium name="Tomato Genome Consortium"/>
        </authorList>
    </citation>
    <scope>NUCLEOTIDE SEQUENCE [LARGE SCALE GENOMIC DNA]</scope>
    <source>
        <strain evidence="1">cv. Heinz 1706</strain>
    </source>
</reference>
<dbReference type="AlphaFoldDB" id="A0A3Q7GCA9"/>
<reference evidence="1" key="2">
    <citation type="submission" date="2019-01" db="UniProtKB">
        <authorList>
            <consortium name="EnsemblPlants"/>
        </authorList>
    </citation>
    <scope>IDENTIFICATION</scope>
    <source>
        <strain evidence="1">cv. Heinz 1706</strain>
    </source>
</reference>